<dbReference type="Proteomes" id="UP000184048">
    <property type="component" value="Unassembled WGS sequence"/>
</dbReference>
<dbReference type="EMBL" id="FQUU01000004">
    <property type="protein sequence ID" value="SHE89129.1"/>
    <property type="molecule type" value="Genomic_DNA"/>
</dbReference>
<proteinExistence type="predicted"/>
<name>A0A1M4X6M6_9BACT</name>
<sequence>MKMGQVTHFTSVTSHFSGHASAHTFCGKIILPERITPAYLLLLKTIIQIGYL</sequence>
<evidence type="ECO:0000313" key="1">
    <source>
        <dbReference type="EMBL" id="SHE89129.1"/>
    </source>
</evidence>
<gene>
    <name evidence="1" type="ORF">SAMN02745131_01356</name>
</gene>
<evidence type="ECO:0000313" key="2">
    <source>
        <dbReference type="Proteomes" id="UP000184048"/>
    </source>
</evidence>
<keyword evidence="2" id="KW-1185">Reference proteome</keyword>
<dbReference type="STRING" id="1121884.SAMN02745131_01356"/>
<accession>A0A1M4X6M6</accession>
<protein>
    <submittedName>
        <fullName evidence="1">Uncharacterized protein</fullName>
    </submittedName>
</protein>
<organism evidence="1 2">
    <name type="scientific">Flavisolibacter ginsengisoli DSM 18119</name>
    <dbReference type="NCBI Taxonomy" id="1121884"/>
    <lineage>
        <taxon>Bacteria</taxon>
        <taxon>Pseudomonadati</taxon>
        <taxon>Bacteroidota</taxon>
        <taxon>Chitinophagia</taxon>
        <taxon>Chitinophagales</taxon>
        <taxon>Chitinophagaceae</taxon>
        <taxon>Flavisolibacter</taxon>
    </lineage>
</organism>
<dbReference type="AlphaFoldDB" id="A0A1M4X6M6"/>
<reference evidence="1 2" key="1">
    <citation type="submission" date="2016-11" db="EMBL/GenBank/DDBJ databases">
        <authorList>
            <person name="Jaros S."/>
            <person name="Januszkiewicz K."/>
            <person name="Wedrychowicz H."/>
        </authorList>
    </citation>
    <scope>NUCLEOTIDE SEQUENCE [LARGE SCALE GENOMIC DNA]</scope>
    <source>
        <strain evidence="1 2">DSM 18119</strain>
    </source>
</reference>